<dbReference type="CDD" id="cd00320">
    <property type="entry name" value="cpn10"/>
    <property type="match status" value="1"/>
</dbReference>
<dbReference type="GO" id="GO:0044183">
    <property type="term" value="F:protein folding chaperone"/>
    <property type="evidence" value="ECO:0007669"/>
    <property type="project" value="InterPro"/>
</dbReference>
<keyword evidence="1" id="KW-0143">Chaperone</keyword>
<dbReference type="EMBL" id="LR798293">
    <property type="protein sequence ID" value="CAB5221322.1"/>
    <property type="molecule type" value="Genomic_DNA"/>
</dbReference>
<dbReference type="PRINTS" id="PR00297">
    <property type="entry name" value="CHAPERONIN10"/>
</dbReference>
<dbReference type="Pfam" id="PF00166">
    <property type="entry name" value="Cpn10"/>
    <property type="match status" value="1"/>
</dbReference>
<evidence type="ECO:0000313" key="2">
    <source>
        <dbReference type="EMBL" id="CAB5221322.1"/>
    </source>
</evidence>
<dbReference type="InterPro" id="IPR011032">
    <property type="entry name" value="GroES-like_sf"/>
</dbReference>
<dbReference type="SMART" id="SM00883">
    <property type="entry name" value="Cpn10"/>
    <property type="match status" value="1"/>
</dbReference>
<dbReference type="InterPro" id="IPR020818">
    <property type="entry name" value="Chaperonin_GroES"/>
</dbReference>
<sequence>MIVKPLKKKVLVAQNATENKTDSGIILEGATSVGDSKQGTVLEIGPDVTLVEVGDVILLEWSKAQVVKIGDAQRVIVEEDNIVAVLEK</sequence>
<organism evidence="2">
    <name type="scientific">uncultured Caudovirales phage</name>
    <dbReference type="NCBI Taxonomy" id="2100421"/>
    <lineage>
        <taxon>Viruses</taxon>
        <taxon>Duplodnaviria</taxon>
        <taxon>Heunggongvirae</taxon>
        <taxon>Uroviricota</taxon>
        <taxon>Caudoviricetes</taxon>
        <taxon>Peduoviridae</taxon>
        <taxon>Maltschvirus</taxon>
        <taxon>Maltschvirus maltsch</taxon>
    </lineage>
</organism>
<dbReference type="InterPro" id="IPR037124">
    <property type="entry name" value="Chaperonin_GroES_sf"/>
</dbReference>
<name>A0A6J7WXA5_9CAUD</name>
<protein>
    <submittedName>
        <fullName evidence="2">GroS Co-chaperonin GroES (HSP10)</fullName>
    </submittedName>
</protein>
<dbReference type="Gene3D" id="2.30.33.40">
    <property type="entry name" value="GroES chaperonin"/>
    <property type="match status" value="1"/>
</dbReference>
<proteinExistence type="predicted"/>
<accession>A0A6J7WXA5</accession>
<reference evidence="2" key="1">
    <citation type="submission" date="2020-05" db="EMBL/GenBank/DDBJ databases">
        <authorList>
            <person name="Chiriac C."/>
            <person name="Salcher M."/>
            <person name="Ghai R."/>
            <person name="Kavagutti S V."/>
        </authorList>
    </citation>
    <scope>NUCLEOTIDE SEQUENCE</scope>
</reference>
<dbReference type="SUPFAM" id="SSF50129">
    <property type="entry name" value="GroES-like"/>
    <property type="match status" value="1"/>
</dbReference>
<gene>
    <name evidence="2" type="ORF">UFOVP240_134</name>
</gene>
<evidence type="ECO:0000256" key="1">
    <source>
        <dbReference type="ARBA" id="ARBA00023186"/>
    </source>
</evidence>
<dbReference type="GO" id="GO:0005524">
    <property type="term" value="F:ATP binding"/>
    <property type="evidence" value="ECO:0007669"/>
    <property type="project" value="InterPro"/>
</dbReference>